<keyword evidence="2" id="KW-0472">Membrane</keyword>
<keyword evidence="2" id="KW-1133">Transmembrane helix</keyword>
<dbReference type="AlphaFoldDB" id="A0AAD9XDZ5"/>
<proteinExistence type="predicted"/>
<dbReference type="PANTHER" id="PTHR34558">
    <property type="entry name" value="EXPRESSED PROTEIN"/>
    <property type="match status" value="1"/>
</dbReference>
<protein>
    <recommendedName>
        <fullName evidence="6">Transmembrane protein</fullName>
    </recommendedName>
</protein>
<dbReference type="PANTHER" id="PTHR34558:SF9">
    <property type="entry name" value="F3L24.15 PROTEIN"/>
    <property type="match status" value="1"/>
</dbReference>
<feature type="compositionally biased region" description="Polar residues" evidence="1">
    <location>
        <begin position="63"/>
        <end position="82"/>
    </location>
</feature>
<keyword evidence="2" id="KW-0812">Transmembrane</keyword>
<keyword evidence="3" id="KW-0732">Signal</keyword>
<reference evidence="4" key="1">
    <citation type="journal article" date="2023" name="Plant J.">
        <title>Genome sequences and population genomics provide insights into the demographic history, inbreeding, and mutation load of two 'living fossil' tree species of Dipteronia.</title>
        <authorList>
            <person name="Feng Y."/>
            <person name="Comes H.P."/>
            <person name="Chen J."/>
            <person name="Zhu S."/>
            <person name="Lu R."/>
            <person name="Zhang X."/>
            <person name="Li P."/>
            <person name="Qiu J."/>
            <person name="Olsen K.M."/>
            <person name="Qiu Y."/>
        </authorList>
    </citation>
    <scope>NUCLEOTIDE SEQUENCE</scope>
    <source>
        <strain evidence="4">KIB01</strain>
    </source>
</reference>
<evidence type="ECO:0000256" key="1">
    <source>
        <dbReference type="SAM" id="MobiDB-lite"/>
    </source>
</evidence>
<sequence length="150" mass="16474">MAQVFLVWLILADAFLGLAMSNQTTQQQPTVSNPPVHSPSIRKLGKHQQKVFKSFHETVTLSPSYAPQQATTETTVSNQSSNGDDHDQSVSFQSLHEEIHLKKNHHSADKSVAGGGVILGGLATTFFVAIFCYIRATRRHTTDNQTQTTV</sequence>
<keyword evidence="5" id="KW-1185">Reference proteome</keyword>
<feature type="signal peptide" evidence="3">
    <location>
        <begin position="1"/>
        <end position="21"/>
    </location>
</feature>
<name>A0AAD9XDZ5_9ROSI</name>
<feature type="chain" id="PRO_5042107069" description="Transmembrane protein" evidence="3">
    <location>
        <begin position="22"/>
        <end position="150"/>
    </location>
</feature>
<evidence type="ECO:0000256" key="2">
    <source>
        <dbReference type="SAM" id="Phobius"/>
    </source>
</evidence>
<dbReference type="Proteomes" id="UP001280121">
    <property type="component" value="Unassembled WGS sequence"/>
</dbReference>
<comment type="caution">
    <text evidence="4">The sequence shown here is derived from an EMBL/GenBank/DDBJ whole genome shotgun (WGS) entry which is preliminary data.</text>
</comment>
<evidence type="ECO:0000313" key="5">
    <source>
        <dbReference type="Proteomes" id="UP001280121"/>
    </source>
</evidence>
<evidence type="ECO:0000313" key="4">
    <source>
        <dbReference type="EMBL" id="KAK2657751.1"/>
    </source>
</evidence>
<feature type="transmembrane region" description="Helical" evidence="2">
    <location>
        <begin position="112"/>
        <end position="134"/>
    </location>
</feature>
<accession>A0AAD9XDZ5</accession>
<feature type="region of interest" description="Disordered" evidence="1">
    <location>
        <begin position="63"/>
        <end position="91"/>
    </location>
</feature>
<organism evidence="4 5">
    <name type="scientific">Dipteronia dyeriana</name>
    <dbReference type="NCBI Taxonomy" id="168575"/>
    <lineage>
        <taxon>Eukaryota</taxon>
        <taxon>Viridiplantae</taxon>
        <taxon>Streptophyta</taxon>
        <taxon>Embryophyta</taxon>
        <taxon>Tracheophyta</taxon>
        <taxon>Spermatophyta</taxon>
        <taxon>Magnoliopsida</taxon>
        <taxon>eudicotyledons</taxon>
        <taxon>Gunneridae</taxon>
        <taxon>Pentapetalae</taxon>
        <taxon>rosids</taxon>
        <taxon>malvids</taxon>
        <taxon>Sapindales</taxon>
        <taxon>Sapindaceae</taxon>
        <taxon>Hippocastanoideae</taxon>
        <taxon>Acereae</taxon>
        <taxon>Dipteronia</taxon>
    </lineage>
</organism>
<evidence type="ECO:0000256" key="3">
    <source>
        <dbReference type="SAM" id="SignalP"/>
    </source>
</evidence>
<dbReference type="EMBL" id="JANJYI010000003">
    <property type="protein sequence ID" value="KAK2657751.1"/>
    <property type="molecule type" value="Genomic_DNA"/>
</dbReference>
<gene>
    <name evidence="4" type="ORF">Ddye_010803</name>
</gene>
<evidence type="ECO:0008006" key="6">
    <source>
        <dbReference type="Google" id="ProtNLM"/>
    </source>
</evidence>